<sequence length="761" mass="85061">MSSVVIVTRGFPLSFYHALFCCVQVVGFGLIRLACEEAASASNVGDSVKLGRGKKMEVNANSARQVELQSAPHLFDVLIQWGISVVVVVVTHLWLVMNLDDASSEEGWDSVVTSSAPIPPIPIPISPISPPTDERSNAEEERDSKLVNGGPDEAGEGWRGNGYVSRVRISGERTLYDNVAILQNNINVTQKLRPAPSEFSSATMDEYTVEYIFEAKRLSAMDRIHFSGQLPPEKKNYAQYEYKIKWENYPMSAATAEKIDSFLPTDTDPRSSLHFVDDFWAQADLQGFTHKEILPGTIIQLSGNNLNELKGLLQEASMGASQPQVVLKLHKKCSTLPYHGPGTTLPKAHSPASARPSQPAHKREKLNAKVQSLWTYLIEHWPDKEGQPDVLFEVRFSLTDCPAVWLLFKRHIPQYLSYCQNKGATQNFKIIGDLYSKLQKEVEECGVFDSHLLQGMYDSFIAAIDRVVAPMPGLEYALRMSDEARKALQASYRAGKALRKQAIEVPVPSRYSNGPPTDYNMVENNLLLEQGIESGALKCDKVERPTRLCFVNSNLLRAQKTMTKDHVQRGITQNGVMVKSTGLQQVSGRRYQNLPSVENSASSNLKIRTRIDHQKILYDQMKEYHALGQAKDFEFMRGLHAPFAKEQMATATEYQLLNALGRPDTSSFATYGYGAGQHIDKDESVTFGYVTKRSPKVPRSESNFVWGDHKLIVELAEGARWIWRASRDRHGSTANSVALSNPNNWRTMCEKDPEAYTVGEP</sequence>
<dbReference type="Gene3D" id="2.40.50.40">
    <property type="match status" value="1"/>
</dbReference>
<dbReference type="EMBL" id="KL198005">
    <property type="protein sequence ID" value="KDQ32323.1"/>
    <property type="molecule type" value="Genomic_DNA"/>
</dbReference>
<feature type="region of interest" description="Disordered" evidence="1">
    <location>
        <begin position="340"/>
        <end position="364"/>
    </location>
</feature>
<feature type="compositionally biased region" description="Basic and acidic residues" evidence="1">
    <location>
        <begin position="132"/>
        <end position="145"/>
    </location>
</feature>
<accession>A0A067NWB0</accession>
<dbReference type="InParanoid" id="A0A067NWB0"/>
<organism evidence="2 3">
    <name type="scientific">Pleurotus ostreatus (strain PC15)</name>
    <name type="common">Oyster mushroom</name>
    <dbReference type="NCBI Taxonomy" id="1137138"/>
    <lineage>
        <taxon>Eukaryota</taxon>
        <taxon>Fungi</taxon>
        <taxon>Dikarya</taxon>
        <taxon>Basidiomycota</taxon>
        <taxon>Agaricomycotina</taxon>
        <taxon>Agaricomycetes</taxon>
        <taxon>Agaricomycetidae</taxon>
        <taxon>Agaricales</taxon>
        <taxon>Pleurotineae</taxon>
        <taxon>Pleurotaceae</taxon>
        <taxon>Pleurotus</taxon>
    </lineage>
</organism>
<name>A0A067NWB0_PLEO1</name>
<feature type="region of interest" description="Disordered" evidence="1">
    <location>
        <begin position="119"/>
        <end position="159"/>
    </location>
</feature>
<dbReference type="OrthoDB" id="3053868at2759"/>
<proteinExistence type="predicted"/>
<evidence type="ECO:0000313" key="2">
    <source>
        <dbReference type="EMBL" id="KDQ32323.1"/>
    </source>
</evidence>
<dbReference type="HOGENOM" id="CLU_366421_0_0_1"/>
<evidence type="ECO:0000256" key="1">
    <source>
        <dbReference type="SAM" id="MobiDB-lite"/>
    </source>
</evidence>
<feature type="compositionally biased region" description="Pro residues" evidence="1">
    <location>
        <begin position="119"/>
        <end position="130"/>
    </location>
</feature>
<dbReference type="Proteomes" id="UP000027073">
    <property type="component" value="Unassembled WGS sequence"/>
</dbReference>
<gene>
    <name evidence="2" type="ORF">PLEOSDRAFT_1081519</name>
</gene>
<protein>
    <submittedName>
        <fullName evidence="2">Uncharacterized protein</fullName>
    </submittedName>
</protein>
<reference evidence="3" key="1">
    <citation type="journal article" date="2014" name="Proc. Natl. Acad. Sci. U.S.A.">
        <title>Extensive sampling of basidiomycete genomes demonstrates inadequacy of the white-rot/brown-rot paradigm for wood decay fungi.</title>
        <authorList>
            <person name="Riley R."/>
            <person name="Salamov A.A."/>
            <person name="Brown D.W."/>
            <person name="Nagy L.G."/>
            <person name="Floudas D."/>
            <person name="Held B.W."/>
            <person name="Levasseur A."/>
            <person name="Lombard V."/>
            <person name="Morin E."/>
            <person name="Otillar R."/>
            <person name="Lindquist E.A."/>
            <person name="Sun H."/>
            <person name="LaButti K.M."/>
            <person name="Schmutz J."/>
            <person name="Jabbour D."/>
            <person name="Luo H."/>
            <person name="Baker S.E."/>
            <person name="Pisabarro A.G."/>
            <person name="Walton J.D."/>
            <person name="Blanchette R.A."/>
            <person name="Henrissat B."/>
            <person name="Martin F."/>
            <person name="Cullen D."/>
            <person name="Hibbett D.S."/>
            <person name="Grigoriev I.V."/>
        </authorList>
    </citation>
    <scope>NUCLEOTIDE SEQUENCE [LARGE SCALE GENOMIC DNA]</scope>
    <source>
        <strain evidence="3">PC15</strain>
    </source>
</reference>
<evidence type="ECO:0000313" key="3">
    <source>
        <dbReference type="Proteomes" id="UP000027073"/>
    </source>
</evidence>
<dbReference type="VEuPathDB" id="FungiDB:PLEOSDRAFT_1081519"/>
<dbReference type="AlphaFoldDB" id="A0A067NWB0"/>